<protein>
    <submittedName>
        <fullName evidence="1">Uncharacterized protein</fullName>
    </submittedName>
</protein>
<dbReference type="EMBL" id="SIJB01000013">
    <property type="protein sequence ID" value="NBI28422.1"/>
    <property type="molecule type" value="Genomic_DNA"/>
</dbReference>
<dbReference type="Proteomes" id="UP000448943">
    <property type="component" value="Unassembled WGS sequence"/>
</dbReference>
<evidence type="ECO:0000313" key="2">
    <source>
        <dbReference type="Proteomes" id="UP000448943"/>
    </source>
</evidence>
<organism evidence="1 2">
    <name type="scientific">Chengkuizengella marina</name>
    <dbReference type="NCBI Taxonomy" id="2507566"/>
    <lineage>
        <taxon>Bacteria</taxon>
        <taxon>Bacillati</taxon>
        <taxon>Bacillota</taxon>
        <taxon>Bacilli</taxon>
        <taxon>Bacillales</taxon>
        <taxon>Paenibacillaceae</taxon>
        <taxon>Chengkuizengella</taxon>
    </lineage>
</organism>
<gene>
    <name evidence="1" type="ORF">ERL59_05580</name>
</gene>
<dbReference type="AlphaFoldDB" id="A0A6N9Q016"/>
<comment type="caution">
    <text evidence="1">The sequence shown here is derived from an EMBL/GenBank/DDBJ whole genome shotgun (WGS) entry which is preliminary data.</text>
</comment>
<evidence type="ECO:0000313" key="1">
    <source>
        <dbReference type="EMBL" id="NBI28422.1"/>
    </source>
</evidence>
<accession>A0A6N9Q016</accession>
<proteinExistence type="predicted"/>
<dbReference type="OrthoDB" id="2575543at2"/>
<reference evidence="1 2" key="1">
    <citation type="submission" date="2019-01" db="EMBL/GenBank/DDBJ databases">
        <title>Chengkuizengella sp. nov., isolated from deep-sea sediment of East Pacific Ocean.</title>
        <authorList>
            <person name="Yang J."/>
            <person name="Lai Q."/>
            <person name="Shao Z."/>
        </authorList>
    </citation>
    <scope>NUCLEOTIDE SEQUENCE [LARGE SCALE GENOMIC DNA]</scope>
    <source>
        <strain evidence="1 2">YPA3-1-1</strain>
    </source>
</reference>
<dbReference type="RefSeq" id="WP_160645210.1">
    <property type="nucleotide sequence ID" value="NZ_SIJB01000013.1"/>
</dbReference>
<keyword evidence="2" id="KW-1185">Reference proteome</keyword>
<sequence>MVDVMIRPDMRTSNGEVSDILLHNKYVGTCSIVYREGERIAGAVQLEEQSLDRFKKDRVTSFVKTYIQSLIDALHVNECDVIVSYSNYDHVIATEGNVGEIEEIIEVDEYFSDNDTEQDMIDFSDEEEAESTQGYELLIVGERKNAVEYHVYNEDENWIAEAFMSIFGTDVVGEVSWLKEPTEHELNDVTELIISDFDDEEMDTFMIDMTYQGQLLETLELTHEELLEDTEYTMTSDYTDDDFNIVLTRDDNEILTYDIYRSLNQGELPFGRATIDISELEVVGSIDVTDPGIEEEREQIATALMKEIDKVCDYNSFNLTMMYQNKPIDEIMLENDQIH</sequence>
<name>A0A6N9Q016_9BACL</name>